<reference evidence="7 8" key="1">
    <citation type="submission" date="2023-08" db="EMBL/GenBank/DDBJ databases">
        <title>Annotated Genome Sequence of Vanrija albida AlHP1.</title>
        <authorList>
            <person name="Herzog R."/>
        </authorList>
    </citation>
    <scope>NUCLEOTIDE SEQUENCE [LARGE SCALE GENOMIC DNA]</scope>
    <source>
        <strain evidence="7 8">AlHP1</strain>
    </source>
</reference>
<evidence type="ECO:0000256" key="1">
    <source>
        <dbReference type="ARBA" id="ARBA00008056"/>
    </source>
</evidence>
<dbReference type="SUPFAM" id="SSF51197">
    <property type="entry name" value="Clavaminate synthase-like"/>
    <property type="match status" value="1"/>
</dbReference>
<dbReference type="InterPro" id="IPR044861">
    <property type="entry name" value="IPNS-like_FE2OG_OXY"/>
</dbReference>
<accession>A0ABR3QAA3</accession>
<dbReference type="InterPro" id="IPR027443">
    <property type="entry name" value="IPNS-like_sf"/>
</dbReference>
<dbReference type="PROSITE" id="PS51471">
    <property type="entry name" value="FE2OG_OXY"/>
    <property type="match status" value="1"/>
</dbReference>
<evidence type="ECO:0000256" key="4">
    <source>
        <dbReference type="ARBA" id="ARBA00023004"/>
    </source>
</evidence>
<evidence type="ECO:0000313" key="7">
    <source>
        <dbReference type="EMBL" id="KAL1411606.1"/>
    </source>
</evidence>
<dbReference type="Proteomes" id="UP001565368">
    <property type="component" value="Unassembled WGS sequence"/>
</dbReference>
<dbReference type="InterPro" id="IPR005123">
    <property type="entry name" value="Oxoglu/Fe-dep_dioxygenase_dom"/>
</dbReference>
<dbReference type="PANTHER" id="PTHR10209">
    <property type="entry name" value="OXIDOREDUCTASE, 2OG-FE II OXYGENASE FAMILY PROTEIN"/>
    <property type="match status" value="1"/>
</dbReference>
<evidence type="ECO:0000256" key="2">
    <source>
        <dbReference type="ARBA" id="ARBA00022723"/>
    </source>
</evidence>
<dbReference type="Pfam" id="PF03171">
    <property type="entry name" value="2OG-FeII_Oxy"/>
    <property type="match status" value="1"/>
</dbReference>
<sequence length="351" mass="38105">MTLPAKSASPPPSFPFPVLDLTDLDSPETAATFRAALLKATHEVGFFYLTGTGVSPALEARLLDSARAFFALPEADKLEIENIKSPRFRGYTRLGNERTLGQVDWREQIDIWPEHEPLSPAELATLPPYARLVGPNLWPARLPELQDVVAEWQAILNAAAHKLLRAWAVALGAEADFFDKHFAEPTTRLKIVRYPGVAAGASETLGVGPHKDGGCVTLLWVQPGAGGLQVQTDGGWVDAINPSVPGLFVCNIGEMIEHATGGYLKATVHRVLAPVAPAERISVPMFFNPSMDAVFPVLQLPEELHGQAHAMRETDDVIHALYGNNLLKSRLRAHPDVAAIHHPDLVASGKY</sequence>
<comment type="similarity">
    <text evidence="1 5">Belongs to the iron/ascorbate-dependent oxidoreductase family.</text>
</comment>
<name>A0ABR3QAA3_9TREE</name>
<keyword evidence="2 5" id="KW-0479">Metal-binding</keyword>
<dbReference type="Gene3D" id="2.60.120.330">
    <property type="entry name" value="B-lactam Antibiotic, Isopenicillin N Synthase, Chain"/>
    <property type="match status" value="1"/>
</dbReference>
<dbReference type="GeneID" id="95983613"/>
<gene>
    <name evidence="7" type="ORF">Q8F55_002570</name>
</gene>
<dbReference type="InterPro" id="IPR026992">
    <property type="entry name" value="DIOX_N"/>
</dbReference>
<proteinExistence type="inferred from homology"/>
<comment type="caution">
    <text evidence="7">The sequence shown here is derived from an EMBL/GenBank/DDBJ whole genome shotgun (WGS) entry which is preliminary data.</text>
</comment>
<dbReference type="RefSeq" id="XP_069211550.1">
    <property type="nucleotide sequence ID" value="XM_069351164.1"/>
</dbReference>
<evidence type="ECO:0000256" key="5">
    <source>
        <dbReference type="RuleBase" id="RU003682"/>
    </source>
</evidence>
<dbReference type="PRINTS" id="PR00682">
    <property type="entry name" value="IPNSYNTHASE"/>
</dbReference>
<keyword evidence="3 5" id="KW-0560">Oxidoreductase</keyword>
<evidence type="ECO:0000256" key="3">
    <source>
        <dbReference type="ARBA" id="ARBA00023002"/>
    </source>
</evidence>
<feature type="domain" description="Fe2OG dioxygenase" evidence="6">
    <location>
        <begin position="185"/>
        <end position="289"/>
    </location>
</feature>
<keyword evidence="4 5" id="KW-0408">Iron</keyword>
<evidence type="ECO:0000313" key="8">
    <source>
        <dbReference type="Proteomes" id="UP001565368"/>
    </source>
</evidence>
<organism evidence="7 8">
    <name type="scientific">Vanrija albida</name>
    <dbReference type="NCBI Taxonomy" id="181172"/>
    <lineage>
        <taxon>Eukaryota</taxon>
        <taxon>Fungi</taxon>
        <taxon>Dikarya</taxon>
        <taxon>Basidiomycota</taxon>
        <taxon>Agaricomycotina</taxon>
        <taxon>Tremellomycetes</taxon>
        <taxon>Trichosporonales</taxon>
        <taxon>Trichosporonaceae</taxon>
        <taxon>Vanrija</taxon>
    </lineage>
</organism>
<dbReference type="Pfam" id="PF14226">
    <property type="entry name" value="DIOX_N"/>
    <property type="match status" value="1"/>
</dbReference>
<dbReference type="EMBL" id="JBBXJM010000002">
    <property type="protein sequence ID" value="KAL1411606.1"/>
    <property type="molecule type" value="Genomic_DNA"/>
</dbReference>
<keyword evidence="8" id="KW-1185">Reference proteome</keyword>
<protein>
    <recommendedName>
        <fullName evidence="6">Fe2OG dioxygenase domain-containing protein</fullName>
    </recommendedName>
</protein>
<evidence type="ECO:0000259" key="6">
    <source>
        <dbReference type="PROSITE" id="PS51471"/>
    </source>
</evidence>
<dbReference type="PANTHER" id="PTHR10209:SF885">
    <property type="entry name" value="2OG-FE(II) OXYGENASE FAMILY, PUTATIVE (AFU_ORTHOLOGUE AFUA_2G00750)-RELATED"/>
    <property type="match status" value="1"/>
</dbReference>